<dbReference type="InterPro" id="IPR044552">
    <property type="entry name" value="GLIP1-5/GLL25"/>
</dbReference>
<comment type="caution">
    <text evidence="3">The sequence shown here is derived from an EMBL/GenBank/DDBJ whole genome shotgun (WGS) entry which is preliminary data.</text>
</comment>
<keyword evidence="2" id="KW-0732">Signal</keyword>
<dbReference type="KEGG" id="qsa:O6P43_027492"/>
<comment type="similarity">
    <text evidence="1">Belongs to the 'GDSL' lipolytic enzyme family.</text>
</comment>
<gene>
    <name evidence="3" type="ORF">O6P43_027492</name>
</gene>
<dbReference type="Gene3D" id="3.40.50.1110">
    <property type="entry name" value="SGNH hydrolase"/>
    <property type="match status" value="1"/>
</dbReference>
<sequence>MLSYRFFHHIFNLVIDLKSQLGFFKDVERQLKQKLGEAEARELLSRAVYLTSIGSNDYSFPFITKSNILQLYSPELYVDMVIGNLTSVIKEIYKKGGRKFGFLSLGPLGCLPVSRALIPENKGFKYSNTKIYNSVTDRMENPLKYGFKEGNVACRGGGPYRGYYSCGGLRIVKEYELCSNVSEYMFFDAAHPTEKANRQSAEIMWNGKHNVVGPYNLKDLFEH</sequence>
<evidence type="ECO:0000256" key="2">
    <source>
        <dbReference type="ARBA" id="ARBA00022729"/>
    </source>
</evidence>
<dbReference type="InterPro" id="IPR001087">
    <property type="entry name" value="GDSL"/>
</dbReference>
<dbReference type="InterPro" id="IPR036514">
    <property type="entry name" value="SGNH_hydro_sf"/>
</dbReference>
<dbReference type="GO" id="GO:0016298">
    <property type="term" value="F:lipase activity"/>
    <property type="evidence" value="ECO:0007669"/>
    <property type="project" value="TreeGrafter"/>
</dbReference>
<evidence type="ECO:0000256" key="1">
    <source>
        <dbReference type="ARBA" id="ARBA00008668"/>
    </source>
</evidence>
<evidence type="ECO:0000313" key="3">
    <source>
        <dbReference type="EMBL" id="KAJ7951446.1"/>
    </source>
</evidence>
<dbReference type="SUPFAM" id="SSF52266">
    <property type="entry name" value="SGNH hydrolase"/>
    <property type="match status" value="1"/>
</dbReference>
<organism evidence="3 4">
    <name type="scientific">Quillaja saponaria</name>
    <name type="common">Soap bark tree</name>
    <dbReference type="NCBI Taxonomy" id="32244"/>
    <lineage>
        <taxon>Eukaryota</taxon>
        <taxon>Viridiplantae</taxon>
        <taxon>Streptophyta</taxon>
        <taxon>Embryophyta</taxon>
        <taxon>Tracheophyta</taxon>
        <taxon>Spermatophyta</taxon>
        <taxon>Magnoliopsida</taxon>
        <taxon>eudicotyledons</taxon>
        <taxon>Gunneridae</taxon>
        <taxon>Pentapetalae</taxon>
        <taxon>rosids</taxon>
        <taxon>fabids</taxon>
        <taxon>Fabales</taxon>
        <taxon>Quillajaceae</taxon>
        <taxon>Quillaja</taxon>
    </lineage>
</organism>
<keyword evidence="4" id="KW-1185">Reference proteome</keyword>
<accession>A0AAD7PDD6</accession>
<dbReference type="PANTHER" id="PTHR45966">
    <property type="entry name" value="GDSL-LIKE LIPASE/ACYLHYDROLASE"/>
    <property type="match status" value="1"/>
</dbReference>
<dbReference type="Proteomes" id="UP001163823">
    <property type="component" value="Chromosome 11"/>
</dbReference>
<dbReference type="PANTHER" id="PTHR45966:SF34">
    <property type="entry name" value="GDSL-LIKE LIPASE_ACYLHYDROLASE"/>
    <property type="match status" value="1"/>
</dbReference>
<evidence type="ECO:0000313" key="4">
    <source>
        <dbReference type="Proteomes" id="UP001163823"/>
    </source>
</evidence>
<name>A0AAD7PDD6_QUISA</name>
<dbReference type="AlphaFoldDB" id="A0AAD7PDD6"/>
<dbReference type="EMBL" id="JARAOO010000011">
    <property type="protein sequence ID" value="KAJ7951446.1"/>
    <property type="molecule type" value="Genomic_DNA"/>
</dbReference>
<proteinExistence type="inferred from homology"/>
<reference evidence="3" key="1">
    <citation type="journal article" date="2023" name="Science">
        <title>Elucidation of the pathway for biosynthesis of saponin adjuvants from the soapbark tree.</title>
        <authorList>
            <person name="Reed J."/>
            <person name="Orme A."/>
            <person name="El-Demerdash A."/>
            <person name="Owen C."/>
            <person name="Martin L.B.B."/>
            <person name="Misra R.C."/>
            <person name="Kikuchi S."/>
            <person name="Rejzek M."/>
            <person name="Martin A.C."/>
            <person name="Harkess A."/>
            <person name="Leebens-Mack J."/>
            <person name="Louveau T."/>
            <person name="Stephenson M.J."/>
            <person name="Osbourn A."/>
        </authorList>
    </citation>
    <scope>NUCLEOTIDE SEQUENCE</scope>
    <source>
        <strain evidence="3">S10</strain>
    </source>
</reference>
<dbReference type="Pfam" id="PF00657">
    <property type="entry name" value="Lipase_GDSL"/>
    <property type="match status" value="1"/>
</dbReference>
<protein>
    <submittedName>
        <fullName evidence="3">GDSL esterase/lipase</fullName>
    </submittedName>
</protein>